<dbReference type="EMBL" id="AP022620">
    <property type="protein sequence ID" value="BBZ75628.1"/>
    <property type="molecule type" value="Genomic_DNA"/>
</dbReference>
<dbReference type="KEGG" id="many:MANY_09650"/>
<feature type="region of interest" description="Disordered" evidence="1">
    <location>
        <begin position="29"/>
        <end position="51"/>
    </location>
</feature>
<evidence type="ECO:0000313" key="2">
    <source>
        <dbReference type="EMBL" id="BBZ75628.1"/>
    </source>
</evidence>
<reference evidence="2 3" key="1">
    <citation type="journal article" date="2019" name="Emerg. Microbes Infect.">
        <title>Comprehensive subspecies identification of 175 nontuberculous mycobacteria species based on 7547 genomic profiles.</title>
        <authorList>
            <person name="Matsumoto Y."/>
            <person name="Kinjo T."/>
            <person name="Motooka D."/>
            <person name="Nabeya D."/>
            <person name="Jung N."/>
            <person name="Uechi K."/>
            <person name="Horii T."/>
            <person name="Iida T."/>
            <person name="Fujita J."/>
            <person name="Nakamura S."/>
        </authorList>
    </citation>
    <scope>NUCLEOTIDE SEQUENCE [LARGE SCALE GENOMIC DNA]</scope>
    <source>
        <strain evidence="2 3">JCM 30275</strain>
    </source>
</reference>
<keyword evidence="3" id="KW-1185">Reference proteome</keyword>
<proteinExistence type="predicted"/>
<organism evidence="2 3">
    <name type="scientific">Mycolicibacterium anyangense</name>
    <dbReference type="NCBI Taxonomy" id="1431246"/>
    <lineage>
        <taxon>Bacteria</taxon>
        <taxon>Bacillati</taxon>
        <taxon>Actinomycetota</taxon>
        <taxon>Actinomycetes</taxon>
        <taxon>Mycobacteriales</taxon>
        <taxon>Mycobacteriaceae</taxon>
        <taxon>Mycolicibacterium</taxon>
    </lineage>
</organism>
<evidence type="ECO:0000313" key="3">
    <source>
        <dbReference type="Proteomes" id="UP000467249"/>
    </source>
</evidence>
<dbReference type="AlphaFoldDB" id="A0A6N4W522"/>
<protein>
    <submittedName>
        <fullName evidence="2">Uncharacterized protein</fullName>
    </submittedName>
</protein>
<name>A0A6N4W522_9MYCO</name>
<gene>
    <name evidence="2" type="ORF">MANY_09650</name>
</gene>
<accession>A0A6N4W522</accession>
<dbReference type="Proteomes" id="UP000467249">
    <property type="component" value="Chromosome"/>
</dbReference>
<evidence type="ECO:0000256" key="1">
    <source>
        <dbReference type="SAM" id="MobiDB-lite"/>
    </source>
</evidence>
<sequence>MVMHLPGVSSPREQDATIEMLDPVEIPAGFEAVPPTDDAPDPAGDSDRKTKRFTVLRESEANLVTCSAALDIGRALLRTARRAARLAAASHPTRKGSP</sequence>